<name>A0A6A6UP52_9PEZI</name>
<dbReference type="EMBL" id="MU004231">
    <property type="protein sequence ID" value="KAF2673223.1"/>
    <property type="molecule type" value="Genomic_DNA"/>
</dbReference>
<dbReference type="PANTHER" id="PTHR31123">
    <property type="entry name" value="ACCUMULATION OF DYADS PROTEIN 2-RELATED"/>
    <property type="match status" value="1"/>
</dbReference>
<evidence type="ECO:0000256" key="6">
    <source>
        <dbReference type="SAM" id="MobiDB-lite"/>
    </source>
</evidence>
<dbReference type="Proteomes" id="UP000799302">
    <property type="component" value="Unassembled WGS sequence"/>
</dbReference>
<reference evidence="8" key="1">
    <citation type="journal article" date="2020" name="Stud. Mycol.">
        <title>101 Dothideomycetes genomes: a test case for predicting lifestyles and emergence of pathogens.</title>
        <authorList>
            <person name="Haridas S."/>
            <person name="Albert R."/>
            <person name="Binder M."/>
            <person name="Bloem J."/>
            <person name="Labutti K."/>
            <person name="Salamov A."/>
            <person name="Andreopoulos B."/>
            <person name="Baker S."/>
            <person name="Barry K."/>
            <person name="Bills G."/>
            <person name="Bluhm B."/>
            <person name="Cannon C."/>
            <person name="Castanera R."/>
            <person name="Culley D."/>
            <person name="Daum C."/>
            <person name="Ezra D."/>
            <person name="Gonzalez J."/>
            <person name="Henrissat B."/>
            <person name="Kuo A."/>
            <person name="Liang C."/>
            <person name="Lipzen A."/>
            <person name="Lutzoni F."/>
            <person name="Magnuson J."/>
            <person name="Mondo S."/>
            <person name="Nolan M."/>
            <person name="Ohm R."/>
            <person name="Pangilinan J."/>
            <person name="Park H.-J."/>
            <person name="Ramirez L."/>
            <person name="Alfaro M."/>
            <person name="Sun H."/>
            <person name="Tritt A."/>
            <person name="Yoshinaga Y."/>
            <person name="Zwiers L.-H."/>
            <person name="Turgeon B."/>
            <person name="Goodwin S."/>
            <person name="Spatafora J."/>
            <person name="Crous P."/>
            <person name="Grigoriev I."/>
        </authorList>
    </citation>
    <scope>NUCLEOTIDE SEQUENCE</scope>
    <source>
        <strain evidence="8">CBS 115976</strain>
    </source>
</reference>
<comment type="similarity">
    <text evidence="2">Belongs to the acetate uptake transporter (AceTr) (TC 2.A.96) family.</text>
</comment>
<feature type="transmembrane region" description="Helical" evidence="7">
    <location>
        <begin position="239"/>
        <end position="257"/>
    </location>
</feature>
<accession>A0A6A6UP52</accession>
<dbReference type="PANTHER" id="PTHR31123:SF4">
    <property type="entry name" value="PROTEIN ALCS"/>
    <property type="match status" value="1"/>
</dbReference>
<keyword evidence="5 7" id="KW-0472">Membrane</keyword>
<evidence type="ECO:0000256" key="1">
    <source>
        <dbReference type="ARBA" id="ARBA00004141"/>
    </source>
</evidence>
<comment type="subcellular location">
    <subcellularLocation>
        <location evidence="1">Membrane</location>
        <topology evidence="1">Multi-pass membrane protein</topology>
    </subcellularLocation>
</comment>
<evidence type="ECO:0000256" key="7">
    <source>
        <dbReference type="SAM" id="Phobius"/>
    </source>
</evidence>
<sequence>MSTTNTEHYTTKDLSSEEGGLKHVDDSLSTEDHLQDIQRANSVNMSPELFEKLFLSPQNAIKGDLRKTFANPTPLAVLGLVMALTPFSCDVMGWRGAGGDGAASTGAYYFMGGLLMIIGSIGEWIMGNTYPFVLFGAYGGFWLSFAATLTPSLGAYGHYASSYSDANPSAGLDDPTFAASFGFYLLAMAVLSFIFAVGTLRLNICLMVVEWGLTICFGLLTATFWNLSQGNAAAAGKCLIAGGAFGFIASAGAWWILAAQILAAVQFPISLPVGDMSSVFPAARVKEDNLV</sequence>
<dbReference type="AlphaFoldDB" id="A0A6A6UP52"/>
<feature type="region of interest" description="Disordered" evidence="6">
    <location>
        <begin position="1"/>
        <end position="27"/>
    </location>
</feature>
<dbReference type="InterPro" id="IPR051633">
    <property type="entry name" value="AceTr"/>
</dbReference>
<dbReference type="OrthoDB" id="3648309at2759"/>
<dbReference type="GO" id="GO:0005886">
    <property type="term" value="C:plasma membrane"/>
    <property type="evidence" value="ECO:0007669"/>
    <property type="project" value="TreeGrafter"/>
</dbReference>
<evidence type="ECO:0000256" key="4">
    <source>
        <dbReference type="ARBA" id="ARBA00022989"/>
    </source>
</evidence>
<dbReference type="Pfam" id="PF01184">
    <property type="entry name" value="Gpr1_Fun34_YaaH"/>
    <property type="match status" value="1"/>
</dbReference>
<proteinExistence type="inferred from homology"/>
<protein>
    <submittedName>
        <fullName evidence="8">Gpr1-like plasma membrane protein</fullName>
    </submittedName>
</protein>
<feature type="transmembrane region" description="Helical" evidence="7">
    <location>
        <begin position="132"/>
        <end position="157"/>
    </location>
</feature>
<organism evidence="8 9">
    <name type="scientific">Microthyrium microscopicum</name>
    <dbReference type="NCBI Taxonomy" id="703497"/>
    <lineage>
        <taxon>Eukaryota</taxon>
        <taxon>Fungi</taxon>
        <taxon>Dikarya</taxon>
        <taxon>Ascomycota</taxon>
        <taxon>Pezizomycotina</taxon>
        <taxon>Dothideomycetes</taxon>
        <taxon>Dothideomycetes incertae sedis</taxon>
        <taxon>Microthyriales</taxon>
        <taxon>Microthyriaceae</taxon>
        <taxon>Microthyrium</taxon>
    </lineage>
</organism>
<dbReference type="InterPro" id="IPR000791">
    <property type="entry name" value="Gpr1/Fun34/SatP-like"/>
</dbReference>
<evidence type="ECO:0000313" key="9">
    <source>
        <dbReference type="Proteomes" id="UP000799302"/>
    </source>
</evidence>
<evidence type="ECO:0000256" key="2">
    <source>
        <dbReference type="ARBA" id="ARBA00005587"/>
    </source>
</evidence>
<keyword evidence="3 7" id="KW-0812">Transmembrane</keyword>
<gene>
    <name evidence="8" type="ORF">BT63DRAFT_466773</name>
</gene>
<feature type="transmembrane region" description="Helical" evidence="7">
    <location>
        <begin position="106"/>
        <end position="125"/>
    </location>
</feature>
<feature type="transmembrane region" description="Helical" evidence="7">
    <location>
        <begin position="177"/>
        <end position="197"/>
    </location>
</feature>
<evidence type="ECO:0000256" key="3">
    <source>
        <dbReference type="ARBA" id="ARBA00022692"/>
    </source>
</evidence>
<keyword evidence="9" id="KW-1185">Reference proteome</keyword>
<feature type="transmembrane region" description="Helical" evidence="7">
    <location>
        <begin position="75"/>
        <end position="94"/>
    </location>
</feature>
<keyword evidence="4 7" id="KW-1133">Transmembrane helix</keyword>
<dbReference type="GO" id="GO:0015123">
    <property type="term" value="F:acetate transmembrane transporter activity"/>
    <property type="evidence" value="ECO:0007669"/>
    <property type="project" value="TreeGrafter"/>
</dbReference>
<feature type="compositionally biased region" description="Basic and acidic residues" evidence="6">
    <location>
        <begin position="9"/>
        <end position="27"/>
    </location>
</feature>
<evidence type="ECO:0000256" key="5">
    <source>
        <dbReference type="ARBA" id="ARBA00023136"/>
    </source>
</evidence>
<feature type="transmembrane region" description="Helical" evidence="7">
    <location>
        <begin position="204"/>
        <end position="227"/>
    </location>
</feature>
<evidence type="ECO:0000313" key="8">
    <source>
        <dbReference type="EMBL" id="KAF2673223.1"/>
    </source>
</evidence>